<organism evidence="1 3">
    <name type="scientific">Punica granatum</name>
    <name type="common">Pomegranate</name>
    <dbReference type="NCBI Taxonomy" id="22663"/>
    <lineage>
        <taxon>Eukaryota</taxon>
        <taxon>Viridiplantae</taxon>
        <taxon>Streptophyta</taxon>
        <taxon>Embryophyta</taxon>
        <taxon>Tracheophyta</taxon>
        <taxon>Spermatophyta</taxon>
        <taxon>Magnoliopsida</taxon>
        <taxon>eudicotyledons</taxon>
        <taxon>Gunneridae</taxon>
        <taxon>Pentapetalae</taxon>
        <taxon>rosids</taxon>
        <taxon>malvids</taxon>
        <taxon>Myrtales</taxon>
        <taxon>Lythraceae</taxon>
        <taxon>Punica</taxon>
    </lineage>
</organism>
<gene>
    <name evidence="1" type="ORF">CDL15_Pgr026172</name>
    <name evidence="2" type="ORF">CRG98_019900</name>
</gene>
<evidence type="ECO:0000313" key="4">
    <source>
        <dbReference type="Proteomes" id="UP000233551"/>
    </source>
</evidence>
<dbReference type="EMBL" id="MTKT01002692">
    <property type="protein sequence ID" value="OWM77176.1"/>
    <property type="molecule type" value="Genomic_DNA"/>
</dbReference>
<dbReference type="Proteomes" id="UP000233551">
    <property type="component" value="Unassembled WGS sequence"/>
</dbReference>
<proteinExistence type="predicted"/>
<evidence type="ECO:0000313" key="3">
    <source>
        <dbReference type="Proteomes" id="UP000197138"/>
    </source>
</evidence>
<evidence type="ECO:0000313" key="1">
    <source>
        <dbReference type="EMBL" id="OWM77176.1"/>
    </source>
</evidence>
<name>A0A218WXA1_PUNGR</name>
<accession>A0A218WXA1</accession>
<keyword evidence="4" id="KW-1185">Reference proteome</keyword>
<dbReference type="Proteomes" id="UP000197138">
    <property type="component" value="Unassembled WGS sequence"/>
</dbReference>
<comment type="caution">
    <text evidence="1">The sequence shown here is derived from an EMBL/GenBank/DDBJ whole genome shotgun (WGS) entry which is preliminary data.</text>
</comment>
<reference evidence="1" key="2">
    <citation type="submission" date="2017-06" db="EMBL/GenBank/DDBJ databases">
        <title>The pomegranate genome and the genomics of punicalagin biosynthesis.</title>
        <authorList>
            <person name="Xu C."/>
        </authorList>
    </citation>
    <scope>NUCLEOTIDE SEQUENCE [LARGE SCALE GENOMIC DNA]</scope>
    <source>
        <tissue evidence="1">Fresh leaf</tissue>
    </source>
</reference>
<protein>
    <submittedName>
        <fullName evidence="1">Uncharacterized protein</fullName>
    </submittedName>
</protein>
<dbReference type="AlphaFoldDB" id="A0A218WXA1"/>
<dbReference type="EMBL" id="PGOL01001241">
    <property type="protein sequence ID" value="PKI59724.1"/>
    <property type="molecule type" value="Genomic_DNA"/>
</dbReference>
<reference evidence="2 4" key="3">
    <citation type="submission" date="2017-11" db="EMBL/GenBank/DDBJ databases">
        <title>De-novo sequencing of pomegranate (Punica granatum L.) genome.</title>
        <authorList>
            <person name="Akparov Z."/>
            <person name="Amiraslanov A."/>
            <person name="Hajiyeva S."/>
            <person name="Abbasov M."/>
            <person name="Kaur K."/>
            <person name="Hamwieh A."/>
            <person name="Solovyev V."/>
            <person name="Salamov A."/>
            <person name="Braich B."/>
            <person name="Kosarev P."/>
            <person name="Mahmoud A."/>
            <person name="Hajiyev E."/>
            <person name="Babayeva S."/>
            <person name="Izzatullayeva V."/>
            <person name="Mammadov A."/>
            <person name="Mammadov A."/>
            <person name="Sharifova S."/>
            <person name="Ojaghi J."/>
            <person name="Eynullazada K."/>
            <person name="Bayramov B."/>
            <person name="Abdulazimova A."/>
            <person name="Shahmuradov I."/>
        </authorList>
    </citation>
    <scope>NUCLEOTIDE SEQUENCE [LARGE SCALE GENOMIC DNA]</scope>
    <source>
        <strain evidence="2">AG2017</strain>
        <strain evidence="4">cv. AG2017</strain>
        <tissue evidence="2">Leaf</tissue>
    </source>
</reference>
<sequence>MNRAGPDVESINAGRGVVAGTVDSGEGTVTGWTASTSITDAGASLFFGARASRIHGIGSTIGPCKMELRKHGGIAGVVDGGGAYASDGGGNPECGRAHPLKLAADNTSRVPLNSLVVFLWNSVAMALGLPVDENESAQVD</sequence>
<reference evidence="3" key="1">
    <citation type="journal article" date="2017" name="Plant J.">
        <title>The pomegranate (Punica granatum L.) genome and the genomics of punicalagin biosynthesis.</title>
        <authorList>
            <person name="Qin G."/>
            <person name="Xu C."/>
            <person name="Ming R."/>
            <person name="Tang H."/>
            <person name="Guyot R."/>
            <person name="Kramer E.M."/>
            <person name="Hu Y."/>
            <person name="Yi X."/>
            <person name="Qi Y."/>
            <person name="Xu X."/>
            <person name="Gao Z."/>
            <person name="Pan H."/>
            <person name="Jian J."/>
            <person name="Tian Y."/>
            <person name="Yue Z."/>
            <person name="Xu Y."/>
        </authorList>
    </citation>
    <scope>NUCLEOTIDE SEQUENCE [LARGE SCALE GENOMIC DNA]</scope>
    <source>
        <strain evidence="3">cv. Dabenzi</strain>
    </source>
</reference>
<evidence type="ECO:0000313" key="2">
    <source>
        <dbReference type="EMBL" id="PKI59724.1"/>
    </source>
</evidence>